<dbReference type="Proteomes" id="UP000198793">
    <property type="component" value="Unassembled WGS sequence"/>
</dbReference>
<dbReference type="AlphaFoldDB" id="A0A1H0EIH1"/>
<dbReference type="OrthoDB" id="4146344at2"/>
<proteinExistence type="predicted"/>
<gene>
    <name evidence="1" type="ORF">SAMN05192530_10251</name>
</gene>
<protein>
    <submittedName>
        <fullName evidence="1">Uncharacterized protein</fullName>
    </submittedName>
</protein>
<keyword evidence="2" id="KW-1185">Reference proteome</keyword>
<accession>A0A1H0EIH1</accession>
<sequence>MADTGDHADIAAITEASDLLAWLLSHLDLQEPRIPLDDEARNTIADFCLAVRTGAAPEHMHLFVWDGFNNVAWHALNDDEAPRHGLPLVQFVHLCAVGLAGLLPLGIEGVAEPEPIPFGRLFDMIFHVEPKLREWLRVRRAGKDGYVITTTAKGRERLGQRVRVAVNAMNCLPPDEVFDLAVPYTEAERRSN</sequence>
<evidence type="ECO:0000313" key="1">
    <source>
        <dbReference type="EMBL" id="SDN82086.1"/>
    </source>
</evidence>
<dbReference type="RefSeq" id="WP_090669818.1">
    <property type="nucleotide sequence ID" value="NZ_FNIT01000002.1"/>
</dbReference>
<dbReference type="EMBL" id="FNIT01000002">
    <property type="protein sequence ID" value="SDN82086.1"/>
    <property type="molecule type" value="Genomic_DNA"/>
</dbReference>
<name>A0A1H0EIH1_9HYPH</name>
<evidence type="ECO:0000313" key="2">
    <source>
        <dbReference type="Proteomes" id="UP000198793"/>
    </source>
</evidence>
<organism evidence="1 2">
    <name type="scientific">Aureimonas jatrophae</name>
    <dbReference type="NCBI Taxonomy" id="1166073"/>
    <lineage>
        <taxon>Bacteria</taxon>
        <taxon>Pseudomonadati</taxon>
        <taxon>Pseudomonadota</taxon>
        <taxon>Alphaproteobacteria</taxon>
        <taxon>Hyphomicrobiales</taxon>
        <taxon>Aurantimonadaceae</taxon>
        <taxon>Aureimonas</taxon>
    </lineage>
</organism>
<reference evidence="1 2" key="1">
    <citation type="submission" date="2016-10" db="EMBL/GenBank/DDBJ databases">
        <authorList>
            <person name="de Groot N.N."/>
        </authorList>
    </citation>
    <scope>NUCLEOTIDE SEQUENCE [LARGE SCALE GENOMIC DNA]</scope>
    <source>
        <strain evidence="2">L7-484,KACC 16230,DSM 25025</strain>
    </source>
</reference>